<sequence>VEEFMEKNPGSTYREAVIESLSLLRKEPKKEE</sequence>
<evidence type="ECO:0000313" key="1">
    <source>
        <dbReference type="EMBL" id="GAJ13016.1"/>
    </source>
</evidence>
<organism evidence="1">
    <name type="scientific">marine sediment metagenome</name>
    <dbReference type="NCBI Taxonomy" id="412755"/>
    <lineage>
        <taxon>unclassified sequences</taxon>
        <taxon>metagenomes</taxon>
        <taxon>ecological metagenomes</taxon>
    </lineage>
</organism>
<protein>
    <submittedName>
        <fullName evidence="1">Uncharacterized protein</fullName>
    </submittedName>
</protein>
<dbReference type="EMBL" id="BARW01029765">
    <property type="protein sequence ID" value="GAJ13016.1"/>
    <property type="molecule type" value="Genomic_DNA"/>
</dbReference>
<proteinExistence type="predicted"/>
<feature type="non-terminal residue" evidence="1">
    <location>
        <position position="1"/>
    </location>
</feature>
<dbReference type="AlphaFoldDB" id="X1VFA0"/>
<comment type="caution">
    <text evidence="1">The sequence shown here is derived from an EMBL/GenBank/DDBJ whole genome shotgun (WGS) entry which is preliminary data.</text>
</comment>
<name>X1VFA0_9ZZZZ</name>
<accession>X1VFA0</accession>
<gene>
    <name evidence="1" type="ORF">S12H4_47747</name>
</gene>
<reference evidence="1" key="1">
    <citation type="journal article" date="2014" name="Front. Microbiol.">
        <title>High frequency of phylogenetically diverse reductive dehalogenase-homologous genes in deep subseafloor sedimentary metagenomes.</title>
        <authorList>
            <person name="Kawai M."/>
            <person name="Futagami T."/>
            <person name="Toyoda A."/>
            <person name="Takaki Y."/>
            <person name="Nishi S."/>
            <person name="Hori S."/>
            <person name="Arai W."/>
            <person name="Tsubouchi T."/>
            <person name="Morono Y."/>
            <person name="Uchiyama I."/>
            <person name="Ito T."/>
            <person name="Fujiyama A."/>
            <person name="Inagaki F."/>
            <person name="Takami H."/>
        </authorList>
    </citation>
    <scope>NUCLEOTIDE SEQUENCE</scope>
    <source>
        <strain evidence="1">Expedition CK06-06</strain>
    </source>
</reference>